<feature type="transmembrane region" description="Helical" evidence="1">
    <location>
        <begin position="320"/>
        <end position="339"/>
    </location>
</feature>
<evidence type="ECO:0000256" key="1">
    <source>
        <dbReference type="SAM" id="Phobius"/>
    </source>
</evidence>
<dbReference type="Proteomes" id="UP000181884">
    <property type="component" value="Unassembled WGS sequence"/>
</dbReference>
<keyword evidence="1" id="KW-0472">Membrane</keyword>
<name>A0A1L8RHQ1_9ENTE</name>
<comment type="caution">
    <text evidence="2">The sequence shown here is derived from an EMBL/GenBank/DDBJ whole genome shotgun (WGS) entry which is preliminary data.</text>
</comment>
<feature type="transmembrane region" description="Helical" evidence="1">
    <location>
        <begin position="102"/>
        <end position="134"/>
    </location>
</feature>
<proteinExistence type="predicted"/>
<evidence type="ECO:0000313" key="3">
    <source>
        <dbReference type="Proteomes" id="UP000181884"/>
    </source>
</evidence>
<feature type="transmembrane region" description="Helical" evidence="1">
    <location>
        <begin position="403"/>
        <end position="426"/>
    </location>
</feature>
<dbReference type="EMBL" id="JXKH01000002">
    <property type="protein sequence ID" value="OJG19254.1"/>
    <property type="molecule type" value="Genomic_DNA"/>
</dbReference>
<feature type="transmembrane region" description="Helical" evidence="1">
    <location>
        <begin position="61"/>
        <end position="82"/>
    </location>
</feature>
<feature type="transmembrane region" description="Helical" evidence="1">
    <location>
        <begin position="30"/>
        <end position="49"/>
    </location>
</feature>
<keyword evidence="1" id="KW-1133">Transmembrane helix</keyword>
<feature type="transmembrane region" description="Helical" evidence="1">
    <location>
        <begin position="185"/>
        <end position="205"/>
    </location>
</feature>
<feature type="transmembrane region" description="Helical" evidence="1">
    <location>
        <begin position="146"/>
        <end position="165"/>
    </location>
</feature>
<dbReference type="AlphaFoldDB" id="A0A1L8RHQ1"/>
<sequence>MDFIIGVILLITYFLLIRFAAKGGNLMVGFFVMAIIWVFFSIVGGQLTWDQAMLDVFQGGPESWGATAVIVIFGSWFGRILIETEIASSLIKKTVELSGENPLFTTILLCIVTTLIFTSTFGAGAVVAIGIIVLPILMSLGVPKPLAVTSYLMSVGSGMYVNIVLFKQMQGIFTEYQYDWSYLRFGFTALGVQTVMIILMLVFGLRKKRTYNWAAVASAVEKKKDIPVYALITPVIPVLLAIVFGWQPIPAFIVASLYALAVCGKLPNYKDGTRLITRTFYDGVVDVASLLGFLFILPMFNKASGIAAPFFQAVIGDFMPTSTLVLCIGFAILIPLGLFRGPLTIFGAGSATVGILQGMGIFPVSLLFPLIYIPTISMNLSTCPTQSWNLWALNYSKVGAKEFMLTGVPWGWAAGAINVMICYMMFG</sequence>
<feature type="transmembrane region" description="Helical" evidence="1">
    <location>
        <begin position="226"/>
        <end position="243"/>
    </location>
</feature>
<dbReference type="STRING" id="214095.RU97_GL000825"/>
<accession>A0A1L8RHQ1</accession>
<organism evidence="2 3">
    <name type="scientific">Enterococcus canis</name>
    <dbReference type="NCBI Taxonomy" id="214095"/>
    <lineage>
        <taxon>Bacteria</taxon>
        <taxon>Bacillati</taxon>
        <taxon>Bacillota</taxon>
        <taxon>Bacilli</taxon>
        <taxon>Lactobacillales</taxon>
        <taxon>Enterococcaceae</taxon>
        <taxon>Enterococcus</taxon>
    </lineage>
</organism>
<dbReference type="RefSeq" id="WP_067389570.1">
    <property type="nucleotide sequence ID" value="NZ_JXKH01000002.1"/>
</dbReference>
<reference evidence="2 3" key="1">
    <citation type="submission" date="2014-12" db="EMBL/GenBank/DDBJ databases">
        <title>Draft genome sequences of 29 type strains of Enterococci.</title>
        <authorList>
            <person name="Zhong Z."/>
            <person name="Sun Z."/>
            <person name="Liu W."/>
            <person name="Zhang W."/>
            <person name="Zhang H."/>
        </authorList>
    </citation>
    <scope>NUCLEOTIDE SEQUENCE [LARGE SCALE GENOMIC DNA]</scope>
    <source>
        <strain evidence="2 3">DSM 17029</strain>
    </source>
</reference>
<gene>
    <name evidence="2" type="ORF">RU97_GL000825</name>
</gene>
<evidence type="ECO:0000313" key="2">
    <source>
        <dbReference type="EMBL" id="OJG19254.1"/>
    </source>
</evidence>
<feature type="transmembrane region" description="Helical" evidence="1">
    <location>
        <begin position="351"/>
        <end position="372"/>
    </location>
</feature>
<keyword evidence="1" id="KW-0812">Transmembrane</keyword>
<protein>
    <submittedName>
        <fullName evidence="2">Citrate transporter</fullName>
    </submittedName>
</protein>
<keyword evidence="3" id="KW-1185">Reference proteome</keyword>
<feature type="transmembrane region" description="Helical" evidence="1">
    <location>
        <begin position="249"/>
        <end position="267"/>
    </location>
</feature>
<feature type="transmembrane region" description="Helical" evidence="1">
    <location>
        <begin position="279"/>
        <end position="300"/>
    </location>
</feature>